<feature type="compositionally biased region" description="Acidic residues" evidence="4">
    <location>
        <begin position="773"/>
        <end position="782"/>
    </location>
</feature>
<dbReference type="InterPro" id="IPR025724">
    <property type="entry name" value="GAG-pre-integrase_dom"/>
</dbReference>
<reference evidence="6" key="1">
    <citation type="journal article" date="2019" name="Sci. Rep.">
        <title>Draft genome of Tanacetum cinerariifolium, the natural source of mosquito coil.</title>
        <authorList>
            <person name="Yamashiro T."/>
            <person name="Shiraishi A."/>
            <person name="Satake H."/>
            <person name="Nakayama K."/>
        </authorList>
    </citation>
    <scope>NUCLEOTIDE SEQUENCE</scope>
</reference>
<evidence type="ECO:0000256" key="4">
    <source>
        <dbReference type="SAM" id="MobiDB-lite"/>
    </source>
</evidence>
<dbReference type="InterPro" id="IPR012337">
    <property type="entry name" value="RNaseH-like_sf"/>
</dbReference>
<feature type="compositionally biased region" description="Polar residues" evidence="4">
    <location>
        <begin position="1285"/>
        <end position="1294"/>
    </location>
</feature>
<dbReference type="InterPro" id="IPR039537">
    <property type="entry name" value="Retrotran_Ty1/copia-like"/>
</dbReference>
<dbReference type="InterPro" id="IPR057670">
    <property type="entry name" value="SH3_retrovirus"/>
</dbReference>
<protein>
    <submittedName>
        <fullName evidence="6">Ribonuclease H-like domain-containing protein</fullName>
    </submittedName>
</protein>
<dbReference type="InterPro" id="IPR036397">
    <property type="entry name" value="RNaseH_sf"/>
</dbReference>
<feature type="region of interest" description="Disordered" evidence="4">
    <location>
        <begin position="1647"/>
        <end position="1693"/>
    </location>
</feature>
<keyword evidence="3" id="KW-0378">Hydrolase</keyword>
<accession>A0A6L2JSR5</accession>
<feature type="region of interest" description="Disordered" evidence="4">
    <location>
        <begin position="1267"/>
        <end position="1294"/>
    </location>
</feature>
<dbReference type="Pfam" id="PF25597">
    <property type="entry name" value="SH3_retrovirus"/>
    <property type="match status" value="1"/>
</dbReference>
<dbReference type="Pfam" id="PF13976">
    <property type="entry name" value="gag_pre-integrs"/>
    <property type="match status" value="1"/>
</dbReference>
<dbReference type="PANTHER" id="PTHR42648">
    <property type="entry name" value="TRANSPOSASE, PUTATIVE-RELATED"/>
    <property type="match status" value="1"/>
</dbReference>
<evidence type="ECO:0000259" key="5">
    <source>
        <dbReference type="PROSITE" id="PS50994"/>
    </source>
</evidence>
<evidence type="ECO:0000256" key="1">
    <source>
        <dbReference type="ARBA" id="ARBA00022670"/>
    </source>
</evidence>
<evidence type="ECO:0000313" key="6">
    <source>
        <dbReference type="EMBL" id="GEU38865.1"/>
    </source>
</evidence>
<dbReference type="Gene3D" id="3.30.420.10">
    <property type="entry name" value="Ribonuclease H-like superfamily/Ribonuclease H"/>
    <property type="match status" value="1"/>
</dbReference>
<dbReference type="InterPro" id="IPR054722">
    <property type="entry name" value="PolX-like_BBD"/>
</dbReference>
<dbReference type="PROSITE" id="PS50994">
    <property type="entry name" value="INTEGRASE"/>
    <property type="match status" value="1"/>
</dbReference>
<evidence type="ECO:0000256" key="3">
    <source>
        <dbReference type="ARBA" id="ARBA00022801"/>
    </source>
</evidence>
<dbReference type="GO" id="GO:0046872">
    <property type="term" value="F:metal ion binding"/>
    <property type="evidence" value="ECO:0007669"/>
    <property type="project" value="UniProtKB-KW"/>
</dbReference>
<dbReference type="GO" id="GO:0003676">
    <property type="term" value="F:nucleic acid binding"/>
    <property type="evidence" value="ECO:0007669"/>
    <property type="project" value="InterPro"/>
</dbReference>
<dbReference type="SUPFAM" id="SSF53098">
    <property type="entry name" value="Ribonuclease H-like"/>
    <property type="match status" value="1"/>
</dbReference>
<dbReference type="PANTHER" id="PTHR42648:SF32">
    <property type="entry name" value="RIBONUCLEASE H-LIKE DOMAIN, GAG-PRE-INTEGRASE DOMAIN PROTEIN-RELATED"/>
    <property type="match status" value="1"/>
</dbReference>
<feature type="region of interest" description="Disordered" evidence="4">
    <location>
        <begin position="190"/>
        <end position="220"/>
    </location>
</feature>
<comment type="caution">
    <text evidence="6">The sequence shown here is derived from an EMBL/GenBank/DDBJ whole genome shotgun (WGS) entry which is preliminary data.</text>
</comment>
<dbReference type="Pfam" id="PF22936">
    <property type="entry name" value="Pol_BBD"/>
    <property type="match status" value="1"/>
</dbReference>
<feature type="compositionally biased region" description="Basic and acidic residues" evidence="4">
    <location>
        <begin position="302"/>
        <end position="312"/>
    </location>
</feature>
<feature type="region of interest" description="Disordered" evidence="4">
    <location>
        <begin position="301"/>
        <end position="370"/>
    </location>
</feature>
<dbReference type="Pfam" id="PF07727">
    <property type="entry name" value="RVT_2"/>
    <property type="match status" value="1"/>
</dbReference>
<gene>
    <name evidence="6" type="ORF">Tci_010843</name>
</gene>
<dbReference type="InterPro" id="IPR001584">
    <property type="entry name" value="Integrase_cat-core"/>
</dbReference>
<dbReference type="InterPro" id="IPR013103">
    <property type="entry name" value="RVT_2"/>
</dbReference>
<proteinExistence type="predicted"/>
<organism evidence="6">
    <name type="scientific">Tanacetum cinerariifolium</name>
    <name type="common">Dalmatian daisy</name>
    <name type="synonym">Chrysanthemum cinerariifolium</name>
    <dbReference type="NCBI Taxonomy" id="118510"/>
    <lineage>
        <taxon>Eukaryota</taxon>
        <taxon>Viridiplantae</taxon>
        <taxon>Streptophyta</taxon>
        <taxon>Embryophyta</taxon>
        <taxon>Tracheophyta</taxon>
        <taxon>Spermatophyta</taxon>
        <taxon>Magnoliopsida</taxon>
        <taxon>eudicotyledons</taxon>
        <taxon>Gunneridae</taxon>
        <taxon>Pentapetalae</taxon>
        <taxon>asterids</taxon>
        <taxon>campanulids</taxon>
        <taxon>Asterales</taxon>
        <taxon>Asteraceae</taxon>
        <taxon>Asteroideae</taxon>
        <taxon>Anthemideae</taxon>
        <taxon>Anthemidinae</taxon>
        <taxon>Tanacetum</taxon>
    </lineage>
</organism>
<feature type="compositionally biased region" description="Polar residues" evidence="4">
    <location>
        <begin position="190"/>
        <end position="200"/>
    </location>
</feature>
<feature type="region of interest" description="Disordered" evidence="4">
    <location>
        <begin position="1223"/>
        <end position="1251"/>
    </location>
</feature>
<keyword evidence="1" id="KW-0645">Protease</keyword>
<name>A0A6L2JSR5_TANCI</name>
<feature type="compositionally biased region" description="Polar residues" evidence="4">
    <location>
        <begin position="758"/>
        <end position="772"/>
    </location>
</feature>
<dbReference type="GO" id="GO:0015074">
    <property type="term" value="P:DNA integration"/>
    <property type="evidence" value="ECO:0007669"/>
    <property type="project" value="InterPro"/>
</dbReference>
<feature type="region of interest" description="Disordered" evidence="4">
    <location>
        <begin position="1466"/>
        <end position="1492"/>
    </location>
</feature>
<keyword evidence="2" id="KW-0479">Metal-binding</keyword>
<evidence type="ECO:0000256" key="2">
    <source>
        <dbReference type="ARBA" id="ARBA00022723"/>
    </source>
</evidence>
<dbReference type="GO" id="GO:0008233">
    <property type="term" value="F:peptidase activity"/>
    <property type="evidence" value="ECO:0007669"/>
    <property type="project" value="UniProtKB-KW"/>
</dbReference>
<feature type="region of interest" description="Disordered" evidence="4">
    <location>
        <begin position="758"/>
        <end position="782"/>
    </location>
</feature>
<feature type="non-terminal residue" evidence="6">
    <location>
        <position position="1"/>
    </location>
</feature>
<dbReference type="EMBL" id="BKCJ010001104">
    <property type="protein sequence ID" value="GEU38865.1"/>
    <property type="molecule type" value="Genomic_DNA"/>
</dbReference>
<feature type="domain" description="Integrase catalytic" evidence="5">
    <location>
        <begin position="583"/>
        <end position="661"/>
    </location>
</feature>
<sequence>LQNYINKQTEEGNTEPRTLENFGLIAGIRHESDTDLQGAVVSANSIISADGSVPAGTVAPAAVNPSSETEFALMVRTKRGLGLHKYIGEEEMGIDDSVFSIFHTNSDDLEGQPIYNRFASVDHMKAVPPPLTGNYMPPSNIPDIDESHMVYGKKATDSSEITTNDDSISHSHDSVLFYFSDRSSNPSTNDFQMCDSSQECSRPNHSNHDSNDSISSVSAPVSESSDTIVTDCARQEDFPSVCPSSIETDVKSFKTLCNKFGSFNKGSHFRKHKSCYVCGSYLHLIKDCDLHEQRLVKRHAKGKEILGRRPTEKTVNPNKPKPVSTGKPKPVSAGKPKPVSAGKQKPVSAGNPKPVFAGQQNTVSAGPPNPVYAGDGLFGPRPLNIQPTSWPWTKYGTLKTKGSKINGGSKSKSWSFAKGPLGRPKFEKAKDRGIVDSGCSRSMSGNKDKLEDFEAFDGGEVTFGGSSGKISRKGTIKTETLNFENVLYVEELQHFNLISVSQICDQTHRVLFAENECLVLSKDFPLPDPHMVILYIPRKHNLYTFSLNELAPQGPLTYLIAKASQNESTIWHRRLGHVNFRNINKLGIQRDYSNPRTPQQNGVAERKNQTLIEAARTMLANSYLPIIFWTEAVATACYVLNRVLVTKPHAKTPYELLTGNKPSISYLKPFGCHVTILNTSDSLGKFDKKSDEGYIVGYSISSKAYRVYNLVSRKIEETMNLIFLENKPFVAGTGQAWMFDIDYLTDSLNYSRVSSTNLTAGNQSEKSSNVGSQEDDSDLDDEPDVLIIHSTPTLMVPIVDEAIIQHGTEEADPLGLTPPMSPCVSLISADRPSISAGKSHVLAVRPSISTDRPISTGIPVSAGRPSCSAARTPIPADIHDTLTIFDCLKSGIFTYSSYDKDFSGPDANNSESSFDVNSIITKNKARLVAQGHRQEEGIDYTDVFAHVARIEAIRLFLAFASFIGFKVYQMDVKSAFLYGKIAEEVYVTQPKSFEDPDHPKKVYKVIKALSMIRCLMYLTATRPDIMFAVCAAARHQVTPKTSNLLSVKRIFKYLTAYPKLGLWYPRDSPFDLEAFSDSDYAAAHRDRKSTTGGCQFLGRRNTNEKKLIQVLQIPTKHNVADLLTKSFDVTRFGYLVVHIEIFTGLQAIGYATKGKFTFFKHKFSPQWKFLIHTLIHCLSPKSGSWNQFASNIATALICLSTGRKYNFSNMIFNGEPAVVQTQPQEVSSPSPYHVVEPHPSTDPMHSPPRQSSPPPILFVLETITTPIRDDDTGGGSFSERPPSPSLATLTRSPTVGVTEEPLTLNSLLALFPTYLQRIATFEAELKATKILHRDAVVLFAKGIKKLESKLKTKTRKLVLSDSEDEEDVRQSQELAALLDLANAALHEPTLSDVAIPAVDPDSAVRVDSSDDLVSVGADYAVRVDSADDLVSASADYTDHVVSAGGADSTGTFIFAGTSVDVGPSVPAATSSPIRDPAKGKAIATPSSPVPAPSAKELAYQQATILEAERQELLEVAEEQERESKVSAAQSTQRQARLDRIALNLTNEEWIGLVDQVWANQNLSAELFGADVSDDTFATRMVDLMNQRRKAIAEMKEKGGHGKMFEDCMMINFRMYMTKSKEWLTLIMLKLIITISRVPADTPIAAGVPTTAAASGSTEPIVPLRKSSKKKSMARKRTLPSPSKSESTTLPFHEDDPEAEFKKYLRQVSDDDEPAEPVSLALVSDVRTWEIIPTEFGLGEIHVITRADGTVKRFYTLRDLMHWVGRADLMVLYGMVLDKYKLERATGIGLGLWSDLRTLITAREDRDVSIIWDDQDQWEIRSWRFYPLHAIHVLETKAGDIIYMFVDKKYPILPATI</sequence>
<feature type="compositionally biased region" description="Basic residues" evidence="4">
    <location>
        <begin position="1665"/>
        <end position="1677"/>
    </location>
</feature>
<dbReference type="GO" id="GO:0006508">
    <property type="term" value="P:proteolysis"/>
    <property type="evidence" value="ECO:0007669"/>
    <property type="project" value="UniProtKB-KW"/>
</dbReference>
<feature type="compositionally biased region" description="Polar residues" evidence="4">
    <location>
        <begin position="1679"/>
        <end position="1689"/>
    </location>
</feature>